<sequence length="237" mass="24862">MSAAEVPQGLPGPLPPGERILWQGRPETAGIAVRVLHIRLVGLWFLGLALWSGVPAALADGPAAAARALGPTLGAACAALALVAFLGWLSARTTTYTITNRRFVLHVGIALPMTLNLPFTMVADAGLRVFRDGSGDLPVRLRPGTRIAYLHLWPHARPWHVAEPQPMLRAVPDARTVAGILAAAIAAERTPEESALPMVVERPPASAQVHAAQNPGLQGPGPQNQGRPPRLAVAEAG</sequence>
<keyword evidence="2" id="KW-0472">Membrane</keyword>
<comment type="caution">
    <text evidence="3">The sequence shown here is derived from an EMBL/GenBank/DDBJ whole genome shotgun (WGS) entry which is preliminary data.</text>
</comment>
<keyword evidence="2" id="KW-0812">Transmembrane</keyword>
<accession>A0A6N6MVA8</accession>
<evidence type="ECO:0000256" key="2">
    <source>
        <dbReference type="SAM" id="Phobius"/>
    </source>
</evidence>
<dbReference type="InterPro" id="IPR054839">
    <property type="entry name" value="puhB_PGC"/>
</dbReference>
<protein>
    <submittedName>
        <fullName evidence="3">PH domain-containing protein</fullName>
    </submittedName>
</protein>
<feature type="transmembrane region" description="Helical" evidence="2">
    <location>
        <begin position="103"/>
        <end position="123"/>
    </location>
</feature>
<name>A0A6N6MVA8_9HYPH</name>
<feature type="compositionally biased region" description="Low complexity" evidence="1">
    <location>
        <begin position="213"/>
        <end position="231"/>
    </location>
</feature>
<keyword evidence="4" id="KW-1185">Reference proteome</keyword>
<feature type="transmembrane region" description="Helical" evidence="2">
    <location>
        <begin position="40"/>
        <end position="59"/>
    </location>
</feature>
<evidence type="ECO:0000256" key="1">
    <source>
        <dbReference type="SAM" id="MobiDB-lite"/>
    </source>
</evidence>
<gene>
    <name evidence="3" type="ORF">F6X51_06725</name>
</gene>
<dbReference type="RefSeq" id="WP_150962447.1">
    <property type="nucleotide sequence ID" value="NZ_VZZJ01000004.1"/>
</dbReference>
<reference evidence="3 4" key="1">
    <citation type="submission" date="2019-09" db="EMBL/GenBank/DDBJ databases">
        <title>YIM 132548 draft genome.</title>
        <authorList>
            <person name="Jiang L."/>
        </authorList>
    </citation>
    <scope>NUCLEOTIDE SEQUENCE [LARGE SCALE GENOMIC DNA]</scope>
    <source>
        <strain evidence="3 4">YIM 132548</strain>
    </source>
</reference>
<dbReference type="EMBL" id="VZZJ01000004">
    <property type="protein sequence ID" value="KAB1074808.1"/>
    <property type="molecule type" value="Genomic_DNA"/>
</dbReference>
<feature type="region of interest" description="Disordered" evidence="1">
    <location>
        <begin position="202"/>
        <end position="237"/>
    </location>
</feature>
<dbReference type="Proteomes" id="UP000441523">
    <property type="component" value="Unassembled WGS sequence"/>
</dbReference>
<evidence type="ECO:0000313" key="3">
    <source>
        <dbReference type="EMBL" id="KAB1074808.1"/>
    </source>
</evidence>
<organism evidence="3 4">
    <name type="scientific">Methylobacterium planeticum</name>
    <dbReference type="NCBI Taxonomy" id="2615211"/>
    <lineage>
        <taxon>Bacteria</taxon>
        <taxon>Pseudomonadati</taxon>
        <taxon>Pseudomonadota</taxon>
        <taxon>Alphaproteobacteria</taxon>
        <taxon>Hyphomicrobiales</taxon>
        <taxon>Methylobacteriaceae</taxon>
        <taxon>Methylobacterium</taxon>
    </lineage>
</organism>
<dbReference type="NCBIfam" id="NF040894">
    <property type="entry name" value="puhB_PGC"/>
    <property type="match status" value="1"/>
</dbReference>
<evidence type="ECO:0000313" key="4">
    <source>
        <dbReference type="Proteomes" id="UP000441523"/>
    </source>
</evidence>
<proteinExistence type="predicted"/>
<keyword evidence="2" id="KW-1133">Transmembrane helix</keyword>
<dbReference type="AlphaFoldDB" id="A0A6N6MVA8"/>
<feature type="transmembrane region" description="Helical" evidence="2">
    <location>
        <begin position="71"/>
        <end position="91"/>
    </location>
</feature>